<dbReference type="Proteomes" id="UP000009168">
    <property type="component" value="Unassembled WGS sequence"/>
</dbReference>
<dbReference type="HOGENOM" id="CLU_1535572_0_0_1"/>
<proteinExistence type="predicted"/>
<dbReference type="InParanoid" id="Q235B9"/>
<dbReference type="KEGG" id="tet:TTHERM_00804800"/>
<sequence length="195" mass="22358">CVQINQTKQIFIKQNLQFVKMKQLTYILILLNLYYCSPLHDRTQMSDWNIVATAKNTEECVKQLAASNLDYCCFNSQVQIQNSQDSQGNYFLFQTQNGQGTTAGCQKLQKLLAYSNSNVQSPQILFQWGDNQQIVQKVNLLLNQTTVVEDGVTKYKFVLQIPANVVNNSSDQKFLQTLEYEEEQKPQQIITPSQS</sequence>
<evidence type="ECO:0000313" key="1">
    <source>
        <dbReference type="EMBL" id="EAR92184.4"/>
    </source>
</evidence>
<name>Q235B9_TETTS</name>
<organism evidence="1 2">
    <name type="scientific">Tetrahymena thermophila (strain SB210)</name>
    <dbReference type="NCBI Taxonomy" id="312017"/>
    <lineage>
        <taxon>Eukaryota</taxon>
        <taxon>Sar</taxon>
        <taxon>Alveolata</taxon>
        <taxon>Ciliophora</taxon>
        <taxon>Intramacronucleata</taxon>
        <taxon>Oligohymenophorea</taxon>
        <taxon>Hymenostomatida</taxon>
        <taxon>Tetrahymenina</taxon>
        <taxon>Tetrahymenidae</taxon>
        <taxon>Tetrahymena</taxon>
    </lineage>
</organism>
<accession>Q235B9</accession>
<dbReference type="EMBL" id="GG662763">
    <property type="protein sequence ID" value="EAR92184.4"/>
    <property type="molecule type" value="Genomic_DNA"/>
</dbReference>
<dbReference type="GeneID" id="7843093"/>
<evidence type="ECO:0000313" key="2">
    <source>
        <dbReference type="Proteomes" id="UP000009168"/>
    </source>
</evidence>
<gene>
    <name evidence="1" type="ORF">TTHERM_00804800</name>
</gene>
<reference evidence="2" key="1">
    <citation type="journal article" date="2006" name="PLoS Biol.">
        <title>Macronuclear genome sequence of the ciliate Tetrahymena thermophila, a model eukaryote.</title>
        <authorList>
            <person name="Eisen J.A."/>
            <person name="Coyne R.S."/>
            <person name="Wu M."/>
            <person name="Wu D."/>
            <person name="Thiagarajan M."/>
            <person name="Wortman J.R."/>
            <person name="Badger J.H."/>
            <person name="Ren Q."/>
            <person name="Amedeo P."/>
            <person name="Jones K.M."/>
            <person name="Tallon L.J."/>
            <person name="Delcher A.L."/>
            <person name="Salzberg S.L."/>
            <person name="Silva J.C."/>
            <person name="Haas B.J."/>
            <person name="Majoros W.H."/>
            <person name="Farzad M."/>
            <person name="Carlton J.M."/>
            <person name="Smith R.K. Jr."/>
            <person name="Garg J."/>
            <person name="Pearlman R.E."/>
            <person name="Karrer K.M."/>
            <person name="Sun L."/>
            <person name="Manning G."/>
            <person name="Elde N.C."/>
            <person name="Turkewitz A.P."/>
            <person name="Asai D.J."/>
            <person name="Wilkes D.E."/>
            <person name="Wang Y."/>
            <person name="Cai H."/>
            <person name="Collins K."/>
            <person name="Stewart B.A."/>
            <person name="Lee S.R."/>
            <person name="Wilamowska K."/>
            <person name="Weinberg Z."/>
            <person name="Ruzzo W.L."/>
            <person name="Wloga D."/>
            <person name="Gaertig J."/>
            <person name="Frankel J."/>
            <person name="Tsao C.-C."/>
            <person name="Gorovsky M.A."/>
            <person name="Keeling P.J."/>
            <person name="Waller R.F."/>
            <person name="Patron N.J."/>
            <person name="Cherry J.M."/>
            <person name="Stover N.A."/>
            <person name="Krieger C.J."/>
            <person name="del Toro C."/>
            <person name="Ryder H.F."/>
            <person name="Williamson S.C."/>
            <person name="Barbeau R.A."/>
            <person name="Hamilton E.P."/>
            <person name="Orias E."/>
        </authorList>
    </citation>
    <scope>NUCLEOTIDE SEQUENCE [LARGE SCALE GENOMIC DNA]</scope>
    <source>
        <strain evidence="2">SB210</strain>
    </source>
</reference>
<keyword evidence="2" id="KW-1185">Reference proteome</keyword>
<feature type="non-terminal residue" evidence="1">
    <location>
        <position position="1"/>
    </location>
</feature>
<protein>
    <submittedName>
        <fullName evidence="1">Uncharacterized protein</fullName>
    </submittedName>
</protein>
<dbReference type="RefSeq" id="XP_001012429.4">
    <property type="nucleotide sequence ID" value="XM_001012429.4"/>
</dbReference>
<dbReference type="AlphaFoldDB" id="Q235B9"/>